<organism evidence="2 3">
    <name type="scientific">Zizania palustris</name>
    <name type="common">Northern wild rice</name>
    <dbReference type="NCBI Taxonomy" id="103762"/>
    <lineage>
        <taxon>Eukaryota</taxon>
        <taxon>Viridiplantae</taxon>
        <taxon>Streptophyta</taxon>
        <taxon>Embryophyta</taxon>
        <taxon>Tracheophyta</taxon>
        <taxon>Spermatophyta</taxon>
        <taxon>Magnoliopsida</taxon>
        <taxon>Liliopsida</taxon>
        <taxon>Poales</taxon>
        <taxon>Poaceae</taxon>
        <taxon>BOP clade</taxon>
        <taxon>Oryzoideae</taxon>
        <taxon>Oryzeae</taxon>
        <taxon>Zizaniinae</taxon>
        <taxon>Zizania</taxon>
    </lineage>
</organism>
<dbReference type="AlphaFoldDB" id="A0A8J5VZN0"/>
<evidence type="ECO:0000313" key="2">
    <source>
        <dbReference type="EMBL" id="KAG8065733.1"/>
    </source>
</evidence>
<dbReference type="EMBL" id="JAAALK010000285">
    <property type="protein sequence ID" value="KAG8065733.1"/>
    <property type="molecule type" value="Genomic_DNA"/>
</dbReference>
<keyword evidence="3" id="KW-1185">Reference proteome</keyword>
<keyword evidence="1" id="KW-0175">Coiled coil</keyword>
<dbReference type="PANTHER" id="PTHR33872">
    <property type="entry name" value="DNA POLYMERASE EPSILON CATALYTIC SUBUNIT A"/>
    <property type="match status" value="1"/>
</dbReference>
<protein>
    <submittedName>
        <fullName evidence="2">Uncharacterized protein</fullName>
    </submittedName>
</protein>
<reference evidence="2" key="1">
    <citation type="journal article" date="2021" name="bioRxiv">
        <title>Whole Genome Assembly and Annotation of Northern Wild Rice, Zizania palustris L., Supports a Whole Genome Duplication in the Zizania Genus.</title>
        <authorList>
            <person name="Haas M."/>
            <person name="Kono T."/>
            <person name="Macchietto M."/>
            <person name="Millas R."/>
            <person name="McGilp L."/>
            <person name="Shao M."/>
            <person name="Duquette J."/>
            <person name="Hirsch C.N."/>
            <person name="Kimball J."/>
        </authorList>
    </citation>
    <scope>NUCLEOTIDE SEQUENCE</scope>
    <source>
        <tissue evidence="2">Fresh leaf tissue</tissue>
    </source>
</reference>
<feature type="coiled-coil region" evidence="1">
    <location>
        <begin position="19"/>
        <end position="46"/>
    </location>
</feature>
<sequence>MAVPVYSITRAEIEEFWRRKEMEEEEQRLIDEKEAARIKAKKLMIEDYVLFEQVIREILEGGNKGDGAWMERDITTNGAVATNCTEGRIGIKHWWRKSSHAYLNEPAVTSMDENGRRKHAIKYNPQERCMKFFSLIPPSQHTTGSTFAIF</sequence>
<comment type="caution">
    <text evidence="2">The sequence shown here is derived from an EMBL/GenBank/DDBJ whole genome shotgun (WGS) entry which is preliminary data.</text>
</comment>
<proteinExistence type="predicted"/>
<gene>
    <name evidence="2" type="ORF">GUJ93_ZPchr0004g39122</name>
</gene>
<evidence type="ECO:0000313" key="3">
    <source>
        <dbReference type="Proteomes" id="UP000729402"/>
    </source>
</evidence>
<dbReference type="OrthoDB" id="1932217at2759"/>
<accession>A0A8J5VZN0</accession>
<name>A0A8J5VZN0_ZIZPA</name>
<evidence type="ECO:0000256" key="1">
    <source>
        <dbReference type="SAM" id="Coils"/>
    </source>
</evidence>
<dbReference type="PANTHER" id="PTHR33872:SF7">
    <property type="entry name" value="OSJNBA0084K11.10-LIKE PROTEIN"/>
    <property type="match status" value="1"/>
</dbReference>
<reference evidence="2" key="2">
    <citation type="submission" date="2021-02" db="EMBL/GenBank/DDBJ databases">
        <authorList>
            <person name="Kimball J.A."/>
            <person name="Haas M.W."/>
            <person name="Macchietto M."/>
            <person name="Kono T."/>
            <person name="Duquette J."/>
            <person name="Shao M."/>
        </authorList>
    </citation>
    <scope>NUCLEOTIDE SEQUENCE</scope>
    <source>
        <tissue evidence="2">Fresh leaf tissue</tissue>
    </source>
</reference>
<dbReference type="Proteomes" id="UP000729402">
    <property type="component" value="Unassembled WGS sequence"/>
</dbReference>